<dbReference type="Gene3D" id="1.10.10.10">
    <property type="entry name" value="Winged helix-like DNA-binding domain superfamily/Winged helix DNA-binding domain"/>
    <property type="match status" value="1"/>
</dbReference>
<dbReference type="SUPFAM" id="SSF46785">
    <property type="entry name" value="Winged helix' DNA-binding domain"/>
    <property type="match status" value="1"/>
</dbReference>
<dbReference type="InterPro" id="IPR036390">
    <property type="entry name" value="WH_DNA-bd_sf"/>
</dbReference>
<dbReference type="InterPro" id="IPR002831">
    <property type="entry name" value="Tscrpt_reg_TrmB_N"/>
</dbReference>
<feature type="domain" description="Transcription regulator TrmB N-terminal" evidence="1">
    <location>
        <begin position="34"/>
        <end position="101"/>
    </location>
</feature>
<accession>A0A2H0N439</accession>
<reference evidence="2 3" key="1">
    <citation type="submission" date="2017-09" db="EMBL/GenBank/DDBJ databases">
        <title>Depth-based differentiation of microbial function through sediment-hosted aquifers and enrichment of novel symbionts in the deep terrestrial subsurface.</title>
        <authorList>
            <person name="Probst A.J."/>
            <person name="Ladd B."/>
            <person name="Jarett J.K."/>
            <person name="Geller-Mcgrath D.E."/>
            <person name="Sieber C.M."/>
            <person name="Emerson J.B."/>
            <person name="Anantharaman K."/>
            <person name="Thomas B.C."/>
            <person name="Malmstrom R."/>
            <person name="Stieglmeier M."/>
            <person name="Klingl A."/>
            <person name="Woyke T."/>
            <person name="Ryan C.M."/>
            <person name="Banfield J.F."/>
        </authorList>
    </citation>
    <scope>NUCLEOTIDE SEQUENCE [LARGE SCALE GENOMIC DNA]</scope>
    <source>
        <strain evidence="2">CG11_big_fil_rev_8_21_14_0_20_39_34</strain>
    </source>
</reference>
<protein>
    <recommendedName>
        <fullName evidence="1">Transcription regulator TrmB N-terminal domain-containing protein</fullName>
    </recommendedName>
</protein>
<organism evidence="2 3">
    <name type="scientific">Candidatus Magasanikbacteria bacterium CG11_big_fil_rev_8_21_14_0_20_39_34</name>
    <dbReference type="NCBI Taxonomy" id="1974653"/>
    <lineage>
        <taxon>Bacteria</taxon>
        <taxon>Candidatus Magasanikiibacteriota</taxon>
    </lineage>
</organism>
<dbReference type="EMBL" id="PCWN01000011">
    <property type="protein sequence ID" value="PIR03662.1"/>
    <property type="molecule type" value="Genomic_DNA"/>
</dbReference>
<comment type="caution">
    <text evidence="2">The sequence shown here is derived from an EMBL/GenBank/DDBJ whole genome shotgun (WGS) entry which is preliminary data.</text>
</comment>
<dbReference type="Proteomes" id="UP000229600">
    <property type="component" value="Unassembled WGS sequence"/>
</dbReference>
<proteinExistence type="predicted"/>
<dbReference type="PANTHER" id="PTHR34293">
    <property type="entry name" value="HTH-TYPE TRANSCRIPTIONAL REGULATOR TRMBL2"/>
    <property type="match status" value="1"/>
</dbReference>
<evidence type="ECO:0000313" key="3">
    <source>
        <dbReference type="Proteomes" id="UP000229600"/>
    </source>
</evidence>
<gene>
    <name evidence="2" type="ORF">COV59_05770</name>
</gene>
<dbReference type="PANTHER" id="PTHR34293:SF1">
    <property type="entry name" value="HTH-TYPE TRANSCRIPTIONAL REGULATOR TRMBL2"/>
    <property type="match status" value="1"/>
</dbReference>
<evidence type="ECO:0000259" key="1">
    <source>
        <dbReference type="Pfam" id="PF01978"/>
    </source>
</evidence>
<evidence type="ECO:0000313" key="2">
    <source>
        <dbReference type="EMBL" id="PIR03662.1"/>
    </source>
</evidence>
<dbReference type="Pfam" id="PF01978">
    <property type="entry name" value="TrmB"/>
    <property type="match status" value="1"/>
</dbReference>
<sequence>MVVPQQYTQFTAYPQPQLSLFYFYENPMISQKILQKLGFSQKEIAVYLTLLELDTGTVTNIAKKSGINRTSCYDILHSLLYKGLITKFEKQKRQYYSARDPKYLLSYFENEKKALEKQLEKKKKSVVQILPELRSLVNPKSTTKPKVQFFEGEKGMREAYEDTLSSSEEILSYANVETMHDALPNFFPDYYQRRVEAQISIRGIFPQNKTSLKRAKKDSEEMRTSLSLPECSMTFSPEVNIYDNKMLIASWKEKMAVIIESKELADLQKLIYNLLWEYLQKEKKKRK</sequence>
<name>A0A2H0N439_9BACT</name>
<dbReference type="InterPro" id="IPR036388">
    <property type="entry name" value="WH-like_DNA-bd_sf"/>
</dbReference>
<dbReference type="AlphaFoldDB" id="A0A2H0N439"/>
<dbReference type="InterPro" id="IPR051797">
    <property type="entry name" value="TrmB-like"/>
</dbReference>